<feature type="transmembrane region" description="Helical" evidence="1">
    <location>
        <begin position="150"/>
        <end position="169"/>
    </location>
</feature>
<accession>A0A1D1UX03</accession>
<feature type="transmembrane region" description="Helical" evidence="1">
    <location>
        <begin position="56"/>
        <end position="73"/>
    </location>
</feature>
<keyword evidence="1" id="KW-0472">Membrane</keyword>
<keyword evidence="1" id="KW-1133">Transmembrane helix</keyword>
<protein>
    <recommendedName>
        <fullName evidence="4">MARVEL domain-containing protein</fullName>
    </recommendedName>
</protein>
<proteinExistence type="predicted"/>
<evidence type="ECO:0000313" key="3">
    <source>
        <dbReference type="Proteomes" id="UP000186922"/>
    </source>
</evidence>
<feature type="transmembrane region" description="Helical" evidence="1">
    <location>
        <begin position="21"/>
        <end position="44"/>
    </location>
</feature>
<evidence type="ECO:0000256" key="1">
    <source>
        <dbReference type="SAM" id="Phobius"/>
    </source>
</evidence>
<name>A0A1D1UX03_RAMVA</name>
<reference evidence="2 3" key="1">
    <citation type="journal article" date="2016" name="Nat. Commun.">
        <title>Extremotolerant tardigrade genome and improved radiotolerance of human cultured cells by tardigrade-unique protein.</title>
        <authorList>
            <person name="Hashimoto T."/>
            <person name="Horikawa D.D."/>
            <person name="Saito Y."/>
            <person name="Kuwahara H."/>
            <person name="Kozuka-Hata H."/>
            <person name="Shin-I T."/>
            <person name="Minakuchi Y."/>
            <person name="Ohishi K."/>
            <person name="Motoyama A."/>
            <person name="Aizu T."/>
            <person name="Enomoto A."/>
            <person name="Kondo K."/>
            <person name="Tanaka S."/>
            <person name="Hara Y."/>
            <person name="Koshikawa S."/>
            <person name="Sagara H."/>
            <person name="Miura T."/>
            <person name="Yokobori S."/>
            <person name="Miyagawa K."/>
            <person name="Suzuki Y."/>
            <person name="Kubo T."/>
            <person name="Oyama M."/>
            <person name="Kohara Y."/>
            <person name="Fujiyama A."/>
            <person name="Arakawa K."/>
            <person name="Katayama T."/>
            <person name="Toyoda A."/>
            <person name="Kunieda T."/>
        </authorList>
    </citation>
    <scope>NUCLEOTIDE SEQUENCE [LARGE SCALE GENOMIC DNA]</scope>
    <source>
        <strain evidence="2 3">YOKOZUNA-1</strain>
    </source>
</reference>
<dbReference type="OrthoDB" id="10059506at2759"/>
<dbReference type="Proteomes" id="UP000186922">
    <property type="component" value="Unassembled WGS sequence"/>
</dbReference>
<keyword evidence="3" id="KW-1185">Reference proteome</keyword>
<evidence type="ECO:0008006" key="4">
    <source>
        <dbReference type="Google" id="ProtNLM"/>
    </source>
</evidence>
<organism evidence="2 3">
    <name type="scientific">Ramazzottius varieornatus</name>
    <name type="common">Water bear</name>
    <name type="synonym">Tardigrade</name>
    <dbReference type="NCBI Taxonomy" id="947166"/>
    <lineage>
        <taxon>Eukaryota</taxon>
        <taxon>Metazoa</taxon>
        <taxon>Ecdysozoa</taxon>
        <taxon>Tardigrada</taxon>
        <taxon>Eutardigrada</taxon>
        <taxon>Parachela</taxon>
        <taxon>Hypsibioidea</taxon>
        <taxon>Ramazzottiidae</taxon>
        <taxon>Ramazzottius</taxon>
    </lineage>
</organism>
<dbReference type="AlphaFoldDB" id="A0A1D1UX03"/>
<comment type="caution">
    <text evidence="2">The sequence shown here is derived from an EMBL/GenBank/DDBJ whole genome shotgun (WGS) entry which is preliminary data.</text>
</comment>
<gene>
    <name evidence="2" type="primary">RvY_05859-1</name>
    <name evidence="2" type="synonym">RvY_05859.1</name>
    <name evidence="2" type="ORF">RvY_05859</name>
</gene>
<dbReference type="EMBL" id="BDGG01000002">
    <property type="protein sequence ID" value="GAU94011.1"/>
    <property type="molecule type" value="Genomic_DNA"/>
</dbReference>
<keyword evidence="1" id="KW-0812">Transmembrane</keyword>
<feature type="transmembrane region" description="Helical" evidence="1">
    <location>
        <begin position="85"/>
        <end position="103"/>
    </location>
</feature>
<sequence length="194" mass="21872">MAIDNINFSSKTEQRLKWFGSLHLAFGVIILLLQGLSAIVSAVFQNQYMFEDEHLPGLWLGSPIVLLGSAYIYQSRFPSRTLHKYGVVLSLVVLAIDVFYMAFKCRFIVHDPEASVFDDCQQPRWPKTFILDDMPHCNAQKMNNSIGQSMLAFASADIILIIVGFVLLGRSKYYYERLSINGNTNLGLRPGSTL</sequence>
<evidence type="ECO:0000313" key="2">
    <source>
        <dbReference type="EMBL" id="GAU94011.1"/>
    </source>
</evidence>